<accession>T0ZSG9</accession>
<feature type="domain" description="PIN" evidence="5">
    <location>
        <begin position="3"/>
        <end position="120"/>
    </location>
</feature>
<dbReference type="GO" id="GO:0016787">
    <property type="term" value="F:hydrolase activity"/>
    <property type="evidence" value="ECO:0007669"/>
    <property type="project" value="UniProtKB-KW"/>
</dbReference>
<keyword evidence="3" id="KW-0479">Metal-binding</keyword>
<gene>
    <name evidence="6" type="ORF">B1A_14278</name>
    <name evidence="7" type="ORF">B1B_01783</name>
</gene>
<evidence type="ECO:0000256" key="3">
    <source>
        <dbReference type="ARBA" id="ARBA00022723"/>
    </source>
</evidence>
<dbReference type="InterPro" id="IPR022907">
    <property type="entry name" value="VapC_family"/>
</dbReference>
<dbReference type="AlphaFoldDB" id="T0ZSG9"/>
<dbReference type="InterPro" id="IPR029060">
    <property type="entry name" value="PIN-like_dom_sf"/>
</dbReference>
<dbReference type="SUPFAM" id="SSF88723">
    <property type="entry name" value="PIN domain-like"/>
    <property type="match status" value="1"/>
</dbReference>
<evidence type="ECO:0000313" key="7">
    <source>
        <dbReference type="EMBL" id="EQD76288.1"/>
    </source>
</evidence>
<evidence type="ECO:0000256" key="4">
    <source>
        <dbReference type="ARBA" id="ARBA00022801"/>
    </source>
</evidence>
<dbReference type="Pfam" id="PF01850">
    <property type="entry name" value="PIN"/>
    <property type="match status" value="1"/>
</dbReference>
<dbReference type="GO" id="GO:0004540">
    <property type="term" value="F:RNA nuclease activity"/>
    <property type="evidence" value="ECO:0007669"/>
    <property type="project" value="InterPro"/>
</dbReference>
<evidence type="ECO:0000256" key="2">
    <source>
        <dbReference type="ARBA" id="ARBA00022722"/>
    </source>
</evidence>
<dbReference type="CDD" id="cd18692">
    <property type="entry name" value="PIN_VapC-like"/>
    <property type="match status" value="1"/>
</dbReference>
<protein>
    <submittedName>
        <fullName evidence="6">PilT domain-containing protein</fullName>
    </submittedName>
</protein>
<evidence type="ECO:0000259" key="5">
    <source>
        <dbReference type="Pfam" id="PF01850"/>
    </source>
</evidence>
<keyword evidence="4" id="KW-0378">Hydrolase</keyword>
<dbReference type="EMBL" id="AUZX01010476">
    <property type="protein sequence ID" value="EQD47588.1"/>
    <property type="molecule type" value="Genomic_DNA"/>
</dbReference>
<reference evidence="6" key="1">
    <citation type="submission" date="2013-08" db="EMBL/GenBank/DDBJ databases">
        <authorList>
            <person name="Mendez C."/>
            <person name="Richter M."/>
            <person name="Ferrer M."/>
            <person name="Sanchez J."/>
        </authorList>
    </citation>
    <scope>NUCLEOTIDE SEQUENCE</scope>
</reference>
<reference evidence="6" key="2">
    <citation type="journal article" date="2014" name="ISME J.">
        <title>Microbial stratification in low pH oxic and suboxic macroscopic growths along an acid mine drainage.</title>
        <authorList>
            <person name="Mendez-Garcia C."/>
            <person name="Mesa V."/>
            <person name="Sprenger R.R."/>
            <person name="Richter M."/>
            <person name="Diez M.S."/>
            <person name="Solano J."/>
            <person name="Bargiela R."/>
            <person name="Golyshina O.V."/>
            <person name="Manteca A."/>
            <person name="Ramos J.L."/>
            <person name="Gallego J.R."/>
            <person name="Llorente I."/>
            <person name="Martins Dos Santos V.A."/>
            <person name="Jensen O.N."/>
            <person name="Pelaez A.I."/>
            <person name="Sanchez J."/>
            <person name="Ferrer M."/>
        </authorList>
    </citation>
    <scope>NUCLEOTIDE SEQUENCE</scope>
</reference>
<dbReference type="Gene3D" id="3.40.50.1010">
    <property type="entry name" value="5'-nuclease"/>
    <property type="match status" value="1"/>
</dbReference>
<keyword evidence="1" id="KW-1277">Toxin-antitoxin system</keyword>
<dbReference type="InterPro" id="IPR002716">
    <property type="entry name" value="PIN_dom"/>
</dbReference>
<organism evidence="6">
    <name type="scientific">mine drainage metagenome</name>
    <dbReference type="NCBI Taxonomy" id="410659"/>
    <lineage>
        <taxon>unclassified sequences</taxon>
        <taxon>metagenomes</taxon>
        <taxon>ecological metagenomes</taxon>
    </lineage>
</organism>
<evidence type="ECO:0000256" key="1">
    <source>
        <dbReference type="ARBA" id="ARBA00022649"/>
    </source>
</evidence>
<evidence type="ECO:0000313" key="6">
    <source>
        <dbReference type="EMBL" id="EQD47588.1"/>
    </source>
</evidence>
<comment type="caution">
    <text evidence="6">The sequence shown here is derived from an EMBL/GenBank/DDBJ whole genome shotgun (WGS) entry which is preliminary data.</text>
</comment>
<proteinExistence type="inferred from homology"/>
<dbReference type="HAMAP" id="MF_00265">
    <property type="entry name" value="VapC_Nob1"/>
    <property type="match status" value="1"/>
</dbReference>
<dbReference type="GO" id="GO:0046872">
    <property type="term" value="F:metal ion binding"/>
    <property type="evidence" value="ECO:0007669"/>
    <property type="project" value="UniProtKB-KW"/>
</dbReference>
<dbReference type="EMBL" id="AUZY01001092">
    <property type="protein sequence ID" value="EQD76288.1"/>
    <property type="molecule type" value="Genomic_DNA"/>
</dbReference>
<name>T0ZSG9_9ZZZZ</name>
<sequence length="142" mass="15638">MPVFFDTNVLVYLFDESEPLKKAVAQQLLETEVAAGNAVISTQVLQEFYVAVTRKLTVPLPLEVAERALCDLSVLPVQAVDTHLILAAVRRNQTDALSFWDALIVETALSSGAQRLYSEDLQDGREIGGLRIENPFPKEAVP</sequence>
<keyword evidence="2" id="KW-0540">Nuclease</keyword>